<dbReference type="GO" id="GO:0032993">
    <property type="term" value="C:protein-DNA complex"/>
    <property type="evidence" value="ECO:0007669"/>
    <property type="project" value="TreeGrafter"/>
</dbReference>
<dbReference type="Proteomes" id="UP001197378">
    <property type="component" value="Unassembled WGS sequence"/>
</dbReference>
<evidence type="ECO:0000256" key="1">
    <source>
        <dbReference type="ARBA" id="ARBA00022553"/>
    </source>
</evidence>
<organism evidence="8 9">
    <name type="scientific">Igneacidithiobacillus copahuensis</name>
    <dbReference type="NCBI Taxonomy" id="2724909"/>
    <lineage>
        <taxon>Bacteria</taxon>
        <taxon>Pseudomonadati</taxon>
        <taxon>Pseudomonadota</taxon>
        <taxon>Acidithiobacillia</taxon>
        <taxon>Acidithiobacillales</taxon>
        <taxon>Acidithiobacillaceae</taxon>
        <taxon>Igneacidithiobacillus</taxon>
    </lineage>
</organism>
<keyword evidence="5" id="KW-0804">Transcription</keyword>
<dbReference type="CDD" id="cd00383">
    <property type="entry name" value="trans_reg_C"/>
    <property type="match status" value="1"/>
</dbReference>
<gene>
    <name evidence="8" type="ORF">HFQ13_12825</name>
</gene>
<evidence type="ECO:0000313" key="8">
    <source>
        <dbReference type="EMBL" id="MBU2789076.1"/>
    </source>
</evidence>
<feature type="DNA-binding region" description="OmpR/PhoB-type" evidence="6">
    <location>
        <begin position="158"/>
        <end position="257"/>
    </location>
</feature>
<dbReference type="GO" id="GO:0000156">
    <property type="term" value="F:phosphorelay response regulator activity"/>
    <property type="evidence" value="ECO:0007669"/>
    <property type="project" value="TreeGrafter"/>
</dbReference>
<comment type="caution">
    <text evidence="8">The sequence shown here is derived from an EMBL/GenBank/DDBJ whole genome shotgun (WGS) entry which is preliminary data.</text>
</comment>
<dbReference type="GO" id="GO:0005829">
    <property type="term" value="C:cytosol"/>
    <property type="evidence" value="ECO:0007669"/>
    <property type="project" value="TreeGrafter"/>
</dbReference>
<proteinExistence type="predicted"/>
<sequence length="261" mass="29563">MIYALIAESMHHAIHLRDLLTLLAATRWEEIDPLYHARVMLHGDGPFTDSLEKRLRSQRAVPRQVQNVAALGTQLRQWSPQLLIFADWGSQLAATLQESQEQLLHCGTAVMALGPEGDEEAMIALDAGVNVYVGTPASEALVLAQATALLRHGHAWEQMAIDIPGILRVDPESRRVYIFDKELHLTKRLFHLFHYMAQQSERAFSPTEIAQHLTMSKRQVQQNTVAAQIHRLRKRMEEVDASSWLQTVHGFGYRLSIPRAK</sequence>
<dbReference type="AlphaFoldDB" id="A0AAE2YRT3"/>
<evidence type="ECO:0000256" key="3">
    <source>
        <dbReference type="ARBA" id="ARBA00023015"/>
    </source>
</evidence>
<keyword evidence="9" id="KW-1185">Reference proteome</keyword>
<accession>A0AAE2YRT3</accession>
<dbReference type="EMBL" id="JAAXYO010000182">
    <property type="protein sequence ID" value="MBU2789076.1"/>
    <property type="molecule type" value="Genomic_DNA"/>
</dbReference>
<evidence type="ECO:0000256" key="5">
    <source>
        <dbReference type="ARBA" id="ARBA00023163"/>
    </source>
</evidence>
<dbReference type="InterPro" id="IPR016032">
    <property type="entry name" value="Sig_transdc_resp-reg_C-effctor"/>
</dbReference>
<evidence type="ECO:0000313" key="9">
    <source>
        <dbReference type="Proteomes" id="UP001197378"/>
    </source>
</evidence>
<protein>
    <submittedName>
        <fullName evidence="8">Response regulator transcription factor</fullName>
    </submittedName>
</protein>
<name>A0AAE2YRT3_9PROT</name>
<dbReference type="InterPro" id="IPR036388">
    <property type="entry name" value="WH-like_DNA-bd_sf"/>
</dbReference>
<keyword evidence="1" id="KW-0597">Phosphoprotein</keyword>
<feature type="domain" description="OmpR/PhoB-type" evidence="7">
    <location>
        <begin position="158"/>
        <end position="257"/>
    </location>
</feature>
<keyword evidence="2" id="KW-0902">Two-component regulatory system</keyword>
<dbReference type="Pfam" id="PF00486">
    <property type="entry name" value="Trans_reg_C"/>
    <property type="match status" value="1"/>
</dbReference>
<dbReference type="SUPFAM" id="SSF46894">
    <property type="entry name" value="C-terminal effector domain of the bipartite response regulators"/>
    <property type="match status" value="1"/>
</dbReference>
<dbReference type="GO" id="GO:0000976">
    <property type="term" value="F:transcription cis-regulatory region binding"/>
    <property type="evidence" value="ECO:0007669"/>
    <property type="project" value="TreeGrafter"/>
</dbReference>
<dbReference type="SMART" id="SM00862">
    <property type="entry name" value="Trans_reg_C"/>
    <property type="match status" value="1"/>
</dbReference>
<evidence type="ECO:0000256" key="2">
    <source>
        <dbReference type="ARBA" id="ARBA00023012"/>
    </source>
</evidence>
<dbReference type="PANTHER" id="PTHR48111">
    <property type="entry name" value="REGULATOR OF RPOS"/>
    <property type="match status" value="1"/>
</dbReference>
<dbReference type="PROSITE" id="PS51755">
    <property type="entry name" value="OMPR_PHOB"/>
    <property type="match status" value="1"/>
</dbReference>
<reference evidence="8" key="1">
    <citation type="journal article" date="2021" name="ISME J.">
        <title>Genomic evolution of the class Acidithiobacillia: deep-branching Proteobacteria living in extreme acidic conditions.</title>
        <authorList>
            <person name="Moya-Beltran A."/>
            <person name="Beard S."/>
            <person name="Rojas-Villalobos C."/>
            <person name="Issotta F."/>
            <person name="Gallardo Y."/>
            <person name="Ulloa R."/>
            <person name="Giaveno A."/>
            <person name="Degli Esposti M."/>
            <person name="Johnson D.B."/>
            <person name="Quatrini R."/>
        </authorList>
    </citation>
    <scope>NUCLEOTIDE SEQUENCE</scope>
    <source>
        <strain evidence="8">VAN18-1</strain>
    </source>
</reference>
<dbReference type="RefSeq" id="WP_215873320.1">
    <property type="nucleotide sequence ID" value="NZ_JAAXYO010000182.1"/>
</dbReference>
<dbReference type="InterPro" id="IPR001867">
    <property type="entry name" value="OmpR/PhoB-type_DNA-bd"/>
</dbReference>
<dbReference type="InterPro" id="IPR039420">
    <property type="entry name" value="WalR-like"/>
</dbReference>
<dbReference type="PANTHER" id="PTHR48111:SF1">
    <property type="entry name" value="TWO-COMPONENT RESPONSE REGULATOR ORR33"/>
    <property type="match status" value="1"/>
</dbReference>
<keyword evidence="4 6" id="KW-0238">DNA-binding</keyword>
<keyword evidence="3" id="KW-0805">Transcription regulation</keyword>
<evidence type="ECO:0000259" key="7">
    <source>
        <dbReference type="PROSITE" id="PS51755"/>
    </source>
</evidence>
<evidence type="ECO:0000256" key="6">
    <source>
        <dbReference type="PROSITE-ProRule" id="PRU01091"/>
    </source>
</evidence>
<evidence type="ECO:0000256" key="4">
    <source>
        <dbReference type="ARBA" id="ARBA00023125"/>
    </source>
</evidence>
<dbReference type="GO" id="GO:0006355">
    <property type="term" value="P:regulation of DNA-templated transcription"/>
    <property type="evidence" value="ECO:0007669"/>
    <property type="project" value="InterPro"/>
</dbReference>
<dbReference type="Gene3D" id="1.10.10.10">
    <property type="entry name" value="Winged helix-like DNA-binding domain superfamily/Winged helix DNA-binding domain"/>
    <property type="match status" value="1"/>
</dbReference>